<dbReference type="Proteomes" id="UP000694409">
    <property type="component" value="Unassembled WGS sequence"/>
</dbReference>
<evidence type="ECO:0000313" key="1">
    <source>
        <dbReference type="Ensembl" id="ENSSCAP00000007769.1"/>
    </source>
</evidence>
<reference evidence="1" key="1">
    <citation type="submission" date="2025-08" db="UniProtKB">
        <authorList>
            <consortium name="Ensembl"/>
        </authorList>
    </citation>
    <scope>IDENTIFICATION</scope>
</reference>
<dbReference type="AlphaFoldDB" id="A0A8C9UAP3"/>
<accession>A0A8C9UAP3</accession>
<keyword evidence="2" id="KW-1185">Reference proteome</keyword>
<sequence length="137" mass="14355">MTTSWQRAPLLKLVFQLQLALLPLQQGFGLSVGFKGFGLSVGFKGFGLSVGFKGFGLSVGFKGIGLSVGFKGIGLSVGFKGFGLSVGFKGFGLCVGVCYPQVHACGLSQTLYLYSPLLFLPILAQGGDGKHRKEGML</sequence>
<name>A0A8C9UAP3_SERCA</name>
<proteinExistence type="predicted"/>
<reference evidence="1" key="2">
    <citation type="submission" date="2025-09" db="UniProtKB">
        <authorList>
            <consortium name="Ensembl"/>
        </authorList>
    </citation>
    <scope>IDENTIFICATION</scope>
</reference>
<dbReference type="Ensembl" id="ENSSCAT00000008791.1">
    <property type="protein sequence ID" value="ENSSCAP00000007769.1"/>
    <property type="gene ID" value="ENSSCAG00000005961.1"/>
</dbReference>
<organism evidence="1 2">
    <name type="scientific">Serinus canaria</name>
    <name type="common">Island canary</name>
    <name type="synonym">Fringilla canaria</name>
    <dbReference type="NCBI Taxonomy" id="9135"/>
    <lineage>
        <taxon>Eukaryota</taxon>
        <taxon>Metazoa</taxon>
        <taxon>Chordata</taxon>
        <taxon>Craniata</taxon>
        <taxon>Vertebrata</taxon>
        <taxon>Euteleostomi</taxon>
        <taxon>Archelosauria</taxon>
        <taxon>Archosauria</taxon>
        <taxon>Dinosauria</taxon>
        <taxon>Saurischia</taxon>
        <taxon>Theropoda</taxon>
        <taxon>Coelurosauria</taxon>
        <taxon>Aves</taxon>
        <taxon>Neognathae</taxon>
        <taxon>Neoaves</taxon>
        <taxon>Telluraves</taxon>
        <taxon>Australaves</taxon>
        <taxon>Passeriformes</taxon>
        <taxon>Passeroidea</taxon>
        <taxon>Fringillidae</taxon>
        <taxon>Carduelinae</taxon>
        <taxon>Serinus</taxon>
    </lineage>
</organism>
<evidence type="ECO:0000313" key="2">
    <source>
        <dbReference type="Proteomes" id="UP000694409"/>
    </source>
</evidence>
<protein>
    <submittedName>
        <fullName evidence="1">Uncharacterized protein</fullName>
    </submittedName>
</protein>